<keyword evidence="2" id="KW-1133">Transmembrane helix</keyword>
<dbReference type="AlphaFoldDB" id="A0A221WBM9"/>
<sequence>MVIDEVTATVLGGCGLLLGGSLLIWFSIVGVEKTVRPDRPRVRPGAGVEQPSAPRPGVVAERLTGARAATPADRVTADGGPADRARGGYGVAAILRRCDGGSDRVSRDSSRTAARHAADRAVPSASLARAGAPTPRGRAVDVSRVVRSR</sequence>
<evidence type="ECO:0000313" key="3">
    <source>
        <dbReference type="EMBL" id="ASO22889.1"/>
    </source>
</evidence>
<feature type="region of interest" description="Disordered" evidence="1">
    <location>
        <begin position="39"/>
        <end position="58"/>
    </location>
</feature>
<dbReference type="OrthoDB" id="10017865at2"/>
<dbReference type="RefSeq" id="WP_093943753.1">
    <property type="nucleotide sequence ID" value="NZ_CP022521.1"/>
</dbReference>
<reference evidence="3 4" key="1">
    <citation type="submission" date="2017-07" db="EMBL/GenBank/DDBJ databases">
        <title>Complete genome sequence of Actinoalloteichus hoggarensis DSM 45943, type strain of Actinoalloteichus hoggarensis.</title>
        <authorList>
            <person name="Ruckert C."/>
            <person name="Nouioui I."/>
            <person name="Willmese J."/>
            <person name="van Wezel G."/>
            <person name="Klenk H.-P."/>
            <person name="Kalinowski J."/>
            <person name="Zotchev S.B."/>
        </authorList>
    </citation>
    <scope>NUCLEOTIDE SEQUENCE [LARGE SCALE GENOMIC DNA]</scope>
    <source>
        <strain evidence="3 4">DSM 45943</strain>
    </source>
</reference>
<dbReference type="Proteomes" id="UP000204221">
    <property type="component" value="Chromosome"/>
</dbReference>
<keyword evidence="4" id="KW-1185">Reference proteome</keyword>
<proteinExistence type="predicted"/>
<feature type="transmembrane region" description="Helical" evidence="2">
    <location>
        <begin position="6"/>
        <end position="31"/>
    </location>
</feature>
<feature type="compositionally biased region" description="Low complexity" evidence="1">
    <location>
        <begin position="128"/>
        <end position="149"/>
    </location>
</feature>
<protein>
    <submittedName>
        <fullName evidence="3">Uncharacterized protein</fullName>
    </submittedName>
</protein>
<evidence type="ECO:0000256" key="2">
    <source>
        <dbReference type="SAM" id="Phobius"/>
    </source>
</evidence>
<feature type="compositionally biased region" description="Basic and acidic residues" evidence="1">
    <location>
        <begin position="100"/>
        <end position="110"/>
    </location>
</feature>
<gene>
    <name evidence="3" type="ORF">AHOG_26420</name>
</gene>
<keyword evidence="2" id="KW-0472">Membrane</keyword>
<evidence type="ECO:0000313" key="4">
    <source>
        <dbReference type="Proteomes" id="UP000204221"/>
    </source>
</evidence>
<name>A0A221WBM9_9PSEU</name>
<accession>A0A221WBM9</accession>
<keyword evidence="2" id="KW-0812">Transmembrane</keyword>
<organism evidence="3 4">
    <name type="scientific">Actinoalloteichus hoggarensis</name>
    <dbReference type="NCBI Taxonomy" id="1470176"/>
    <lineage>
        <taxon>Bacteria</taxon>
        <taxon>Bacillati</taxon>
        <taxon>Actinomycetota</taxon>
        <taxon>Actinomycetes</taxon>
        <taxon>Pseudonocardiales</taxon>
        <taxon>Pseudonocardiaceae</taxon>
        <taxon>Actinoalloteichus</taxon>
    </lineage>
</organism>
<dbReference type="KEGG" id="ahg:AHOG_26420"/>
<evidence type="ECO:0000256" key="1">
    <source>
        <dbReference type="SAM" id="MobiDB-lite"/>
    </source>
</evidence>
<feature type="region of interest" description="Disordered" evidence="1">
    <location>
        <begin position="64"/>
        <end position="83"/>
    </location>
</feature>
<dbReference type="EMBL" id="CP022521">
    <property type="protein sequence ID" value="ASO22889.1"/>
    <property type="molecule type" value="Genomic_DNA"/>
</dbReference>
<feature type="region of interest" description="Disordered" evidence="1">
    <location>
        <begin position="100"/>
        <end position="149"/>
    </location>
</feature>